<dbReference type="GO" id="GO:0005829">
    <property type="term" value="C:cytosol"/>
    <property type="evidence" value="ECO:0007669"/>
    <property type="project" value="TreeGrafter"/>
</dbReference>
<dbReference type="Proteomes" id="UP000215086">
    <property type="component" value="Chromosome"/>
</dbReference>
<dbReference type="EMBL" id="CP018477">
    <property type="protein sequence ID" value="ASV75414.1"/>
    <property type="molecule type" value="Genomic_DNA"/>
</dbReference>
<dbReference type="GO" id="GO:0033785">
    <property type="term" value="F:heptose 7-phosphate kinase activity"/>
    <property type="evidence" value="ECO:0007669"/>
    <property type="project" value="TreeGrafter"/>
</dbReference>
<dbReference type="Pfam" id="PF00294">
    <property type="entry name" value="PfkB"/>
    <property type="match status" value="1"/>
</dbReference>
<keyword evidence="2 5" id="KW-0418">Kinase</keyword>
<accession>A0A286RHG4</accession>
<organism evidence="5 6">
    <name type="scientific">Thermogutta terrifontis</name>
    <dbReference type="NCBI Taxonomy" id="1331910"/>
    <lineage>
        <taxon>Bacteria</taxon>
        <taxon>Pseudomonadati</taxon>
        <taxon>Planctomycetota</taxon>
        <taxon>Planctomycetia</taxon>
        <taxon>Pirellulales</taxon>
        <taxon>Thermoguttaceae</taxon>
        <taxon>Thermogutta</taxon>
    </lineage>
</organism>
<dbReference type="OrthoDB" id="9775849at2"/>
<dbReference type="InterPro" id="IPR002173">
    <property type="entry name" value="Carboh/pur_kinase_PfkB_CS"/>
</dbReference>
<protein>
    <submittedName>
        <fullName evidence="5">ADP-heptose synthase / D-glycero-beta-D-manno-heptose 7-phosphate kinase</fullName>
    </submittedName>
</protein>
<feature type="compositionally biased region" description="Basic and acidic residues" evidence="3">
    <location>
        <begin position="336"/>
        <end position="346"/>
    </location>
</feature>
<evidence type="ECO:0000256" key="3">
    <source>
        <dbReference type="SAM" id="MobiDB-lite"/>
    </source>
</evidence>
<dbReference type="KEGG" id="ttf:THTE_2812"/>
<evidence type="ECO:0000256" key="1">
    <source>
        <dbReference type="ARBA" id="ARBA00022679"/>
    </source>
</evidence>
<name>A0A286RHG4_9BACT</name>
<dbReference type="SUPFAM" id="SSF53613">
    <property type="entry name" value="Ribokinase-like"/>
    <property type="match status" value="1"/>
</dbReference>
<keyword evidence="6" id="KW-1185">Reference proteome</keyword>
<dbReference type="Gene3D" id="3.40.1190.20">
    <property type="match status" value="1"/>
</dbReference>
<gene>
    <name evidence="5" type="ORF">THTE_2812</name>
</gene>
<reference evidence="5 6" key="1">
    <citation type="journal article" name="Front. Microbiol.">
        <title>Sugar Metabolism of the First Thermophilic Planctomycete Thermogutta terrifontis: Comparative Genomic and Transcriptomic Approaches.</title>
        <authorList>
            <person name="Elcheninov A.G."/>
            <person name="Menzel P."/>
            <person name="Gudbergsdottir S.R."/>
            <person name="Slesarev A.I."/>
            <person name="Kadnikov V.V."/>
            <person name="Krogh A."/>
            <person name="Bonch-Osmolovskaya E.A."/>
            <person name="Peng X."/>
            <person name="Kublanov I.V."/>
        </authorList>
    </citation>
    <scope>NUCLEOTIDE SEQUENCE [LARGE SCALE GENOMIC DNA]</scope>
    <source>
        <strain evidence="5 6">R1</strain>
    </source>
</reference>
<proteinExistence type="predicted"/>
<dbReference type="AlphaFoldDB" id="A0A286RHG4"/>
<evidence type="ECO:0000259" key="4">
    <source>
        <dbReference type="Pfam" id="PF00294"/>
    </source>
</evidence>
<evidence type="ECO:0000313" key="5">
    <source>
        <dbReference type="EMBL" id="ASV75414.1"/>
    </source>
</evidence>
<dbReference type="PANTHER" id="PTHR46969:SF1">
    <property type="entry name" value="BIFUNCTIONAL PROTEIN HLDE"/>
    <property type="match status" value="1"/>
</dbReference>
<feature type="region of interest" description="Disordered" evidence="3">
    <location>
        <begin position="331"/>
        <end position="359"/>
    </location>
</feature>
<dbReference type="PANTHER" id="PTHR46969">
    <property type="entry name" value="BIFUNCTIONAL PROTEIN HLDE"/>
    <property type="match status" value="1"/>
</dbReference>
<feature type="compositionally biased region" description="Polar residues" evidence="3">
    <location>
        <begin position="348"/>
        <end position="359"/>
    </location>
</feature>
<keyword evidence="1" id="KW-0808">Transferase</keyword>
<evidence type="ECO:0000313" key="6">
    <source>
        <dbReference type="Proteomes" id="UP000215086"/>
    </source>
</evidence>
<dbReference type="InterPro" id="IPR011611">
    <property type="entry name" value="PfkB_dom"/>
</dbReference>
<dbReference type="PROSITE" id="PS00584">
    <property type="entry name" value="PFKB_KINASES_2"/>
    <property type="match status" value="1"/>
</dbReference>
<sequence length="359" mass="39509">MVSAKRFEGITQERLTALLERFPSRRVAVVGDFFLDKYLDVDPRLAETSLETGKIAHQVVRVRHSPGAAGTVVCNLAALGVGTIYCVGIIGDDGEGYELRQDLQRLGCRLEHLQVVPDRFTPTYLKPRDITDPSLAGEHSRYDTKNRTPTPEKLVDRLLSSVENLLSEVDAVIVLDQVEEEECGVVGRRLREFLAQQAPRFPHIVFWADSRRRIRQFRRIILKCNRYELTGSRPREADPPDWAALLEALKSFRELNGAPAVVTLGEYGMMVSDPEILWIPAVRVEGPTDPTGAGDSATAGAVAALASGASLPEAALVGNLVASITVQQLATTGTAKPEELPPRLELWRSQQSDQRSLPA</sequence>
<dbReference type="GO" id="GO:0033786">
    <property type="term" value="F:heptose-1-phosphate adenylyltransferase activity"/>
    <property type="evidence" value="ECO:0007669"/>
    <property type="project" value="TreeGrafter"/>
</dbReference>
<evidence type="ECO:0000256" key="2">
    <source>
        <dbReference type="ARBA" id="ARBA00022777"/>
    </source>
</evidence>
<feature type="domain" description="Carbohydrate kinase PfkB" evidence="4">
    <location>
        <begin position="47"/>
        <end position="333"/>
    </location>
</feature>
<dbReference type="RefSeq" id="WP_095415481.1">
    <property type="nucleotide sequence ID" value="NZ_CP018477.1"/>
</dbReference>
<dbReference type="InterPro" id="IPR029056">
    <property type="entry name" value="Ribokinase-like"/>
</dbReference>